<evidence type="ECO:0000313" key="2">
    <source>
        <dbReference type="EMBL" id="KLO18299.1"/>
    </source>
</evidence>
<reference evidence="2 3" key="1">
    <citation type="submission" date="2015-04" db="EMBL/GenBank/DDBJ databases">
        <title>Complete genome sequence of Schizopora paradoxa KUC8140, a cosmopolitan wood degrader in East Asia.</title>
        <authorList>
            <consortium name="DOE Joint Genome Institute"/>
            <person name="Min B."/>
            <person name="Park H."/>
            <person name="Jang Y."/>
            <person name="Kim J.-J."/>
            <person name="Kim K.H."/>
            <person name="Pangilinan J."/>
            <person name="Lipzen A."/>
            <person name="Riley R."/>
            <person name="Grigoriev I.V."/>
            <person name="Spatafora J.W."/>
            <person name="Choi I.-G."/>
        </authorList>
    </citation>
    <scope>NUCLEOTIDE SEQUENCE [LARGE SCALE GENOMIC DNA]</scope>
    <source>
        <strain evidence="2 3">KUC8140</strain>
    </source>
</reference>
<feature type="region of interest" description="Disordered" evidence="1">
    <location>
        <begin position="59"/>
        <end position="80"/>
    </location>
</feature>
<feature type="region of interest" description="Disordered" evidence="1">
    <location>
        <begin position="19"/>
        <end position="46"/>
    </location>
</feature>
<dbReference type="InParanoid" id="A0A0H2S2P1"/>
<feature type="compositionally biased region" description="Polar residues" evidence="1">
    <location>
        <begin position="63"/>
        <end position="80"/>
    </location>
</feature>
<dbReference type="AlphaFoldDB" id="A0A0H2S2P1"/>
<dbReference type="Proteomes" id="UP000053477">
    <property type="component" value="Unassembled WGS sequence"/>
</dbReference>
<evidence type="ECO:0000256" key="1">
    <source>
        <dbReference type="SAM" id="MobiDB-lite"/>
    </source>
</evidence>
<accession>A0A0H2S2P1</accession>
<keyword evidence="3" id="KW-1185">Reference proteome</keyword>
<dbReference type="EMBL" id="KQ085896">
    <property type="protein sequence ID" value="KLO18299.1"/>
    <property type="molecule type" value="Genomic_DNA"/>
</dbReference>
<feature type="compositionally biased region" description="Polar residues" evidence="1">
    <location>
        <begin position="29"/>
        <end position="41"/>
    </location>
</feature>
<sequence length="347" mass="37932">MPGPRSILSWMDNFSNTRFPRLPDPAATRTMQHSESTTGTIPPQYEPASQIANRLAYDVDGPTMQSPQPASSSIDATFTPDATSVPAGDHEVISEQPLMSPTMSFNGLPPPSVTTFANVRGPNLSKLTEVYYRLSSPSGPFDSYHRMYADDPSISYIYAQHVPPPGIAQNFIDYICSRERIHPSRAKLFIRDSTSNSAHAQLNPVQPTENITLSPGGIGLSELFPLIVSIDVPGGVDRATAARPISIWAETGIAAEKVSATGCSALKIGCLHFGKCLIFSTTVLPRTFCGGFRSCWIDCWSCGNPKIYERHPDNYLFCCCCWTCSRHGETSNGRLQTSRKPEEPSSY</sequence>
<gene>
    <name evidence="2" type="ORF">SCHPADRAFT_129551</name>
</gene>
<dbReference type="OrthoDB" id="3261836at2759"/>
<evidence type="ECO:0000313" key="3">
    <source>
        <dbReference type="Proteomes" id="UP000053477"/>
    </source>
</evidence>
<proteinExistence type="predicted"/>
<protein>
    <submittedName>
        <fullName evidence="2">Uncharacterized protein</fullName>
    </submittedName>
</protein>
<feature type="region of interest" description="Disordered" evidence="1">
    <location>
        <begin position="328"/>
        <end position="347"/>
    </location>
</feature>
<organism evidence="2 3">
    <name type="scientific">Schizopora paradoxa</name>
    <dbReference type="NCBI Taxonomy" id="27342"/>
    <lineage>
        <taxon>Eukaryota</taxon>
        <taxon>Fungi</taxon>
        <taxon>Dikarya</taxon>
        <taxon>Basidiomycota</taxon>
        <taxon>Agaricomycotina</taxon>
        <taxon>Agaricomycetes</taxon>
        <taxon>Hymenochaetales</taxon>
        <taxon>Schizoporaceae</taxon>
        <taxon>Schizopora</taxon>
    </lineage>
</organism>
<name>A0A0H2S2P1_9AGAM</name>